<evidence type="ECO:0000313" key="2">
    <source>
        <dbReference type="Proteomes" id="UP001179952"/>
    </source>
</evidence>
<dbReference type="AlphaFoldDB" id="A0AAV9ABK2"/>
<dbReference type="EMBL" id="JAUJYN010000010">
    <property type="protein sequence ID" value="KAK1261515.1"/>
    <property type="molecule type" value="Genomic_DNA"/>
</dbReference>
<reference evidence="1" key="1">
    <citation type="journal article" date="2023" name="Nat. Commun.">
        <title>Diploid and tetraploid genomes of Acorus and the evolution of monocots.</title>
        <authorList>
            <person name="Ma L."/>
            <person name="Liu K.W."/>
            <person name="Li Z."/>
            <person name="Hsiao Y.Y."/>
            <person name="Qi Y."/>
            <person name="Fu T."/>
            <person name="Tang G.D."/>
            <person name="Zhang D."/>
            <person name="Sun W.H."/>
            <person name="Liu D.K."/>
            <person name="Li Y."/>
            <person name="Chen G.Z."/>
            <person name="Liu X.D."/>
            <person name="Liao X.Y."/>
            <person name="Jiang Y.T."/>
            <person name="Yu X."/>
            <person name="Hao Y."/>
            <person name="Huang J."/>
            <person name="Zhao X.W."/>
            <person name="Ke S."/>
            <person name="Chen Y.Y."/>
            <person name="Wu W.L."/>
            <person name="Hsu J.L."/>
            <person name="Lin Y.F."/>
            <person name="Huang M.D."/>
            <person name="Li C.Y."/>
            <person name="Huang L."/>
            <person name="Wang Z.W."/>
            <person name="Zhao X."/>
            <person name="Zhong W.Y."/>
            <person name="Peng D.H."/>
            <person name="Ahmad S."/>
            <person name="Lan S."/>
            <person name="Zhang J.S."/>
            <person name="Tsai W.C."/>
            <person name="Van de Peer Y."/>
            <person name="Liu Z.J."/>
        </authorList>
    </citation>
    <scope>NUCLEOTIDE SEQUENCE</scope>
    <source>
        <strain evidence="1">SCP</strain>
    </source>
</reference>
<protein>
    <submittedName>
        <fullName evidence="1">Uncharacterized protein</fullName>
    </submittedName>
</protein>
<proteinExistence type="predicted"/>
<organism evidence="1 2">
    <name type="scientific">Acorus gramineus</name>
    <name type="common">Dwarf sweet flag</name>
    <dbReference type="NCBI Taxonomy" id="55184"/>
    <lineage>
        <taxon>Eukaryota</taxon>
        <taxon>Viridiplantae</taxon>
        <taxon>Streptophyta</taxon>
        <taxon>Embryophyta</taxon>
        <taxon>Tracheophyta</taxon>
        <taxon>Spermatophyta</taxon>
        <taxon>Magnoliopsida</taxon>
        <taxon>Liliopsida</taxon>
        <taxon>Acoraceae</taxon>
        <taxon>Acorus</taxon>
    </lineage>
</organism>
<comment type="caution">
    <text evidence="1">The sequence shown here is derived from an EMBL/GenBank/DDBJ whole genome shotgun (WGS) entry which is preliminary data.</text>
</comment>
<name>A0AAV9ABK2_ACOGR</name>
<dbReference type="Proteomes" id="UP001179952">
    <property type="component" value="Unassembled WGS sequence"/>
</dbReference>
<sequence length="59" mass="6618">MMKRLRLFFDLHLEARDIIIGRLKVGIIFNGESVIGVLIKVGSGLTAQMMKIVLSESQM</sequence>
<reference evidence="1" key="2">
    <citation type="submission" date="2023-06" db="EMBL/GenBank/DDBJ databases">
        <authorList>
            <person name="Ma L."/>
            <person name="Liu K.-W."/>
            <person name="Li Z."/>
            <person name="Hsiao Y.-Y."/>
            <person name="Qi Y."/>
            <person name="Fu T."/>
            <person name="Tang G."/>
            <person name="Zhang D."/>
            <person name="Sun W.-H."/>
            <person name="Liu D.-K."/>
            <person name="Li Y."/>
            <person name="Chen G.-Z."/>
            <person name="Liu X.-D."/>
            <person name="Liao X.-Y."/>
            <person name="Jiang Y.-T."/>
            <person name="Yu X."/>
            <person name="Hao Y."/>
            <person name="Huang J."/>
            <person name="Zhao X.-W."/>
            <person name="Ke S."/>
            <person name="Chen Y.-Y."/>
            <person name="Wu W.-L."/>
            <person name="Hsu J.-L."/>
            <person name="Lin Y.-F."/>
            <person name="Huang M.-D."/>
            <person name="Li C.-Y."/>
            <person name="Huang L."/>
            <person name="Wang Z.-W."/>
            <person name="Zhao X."/>
            <person name="Zhong W.-Y."/>
            <person name="Peng D.-H."/>
            <person name="Ahmad S."/>
            <person name="Lan S."/>
            <person name="Zhang J.-S."/>
            <person name="Tsai W.-C."/>
            <person name="Van De Peer Y."/>
            <person name="Liu Z.-J."/>
        </authorList>
    </citation>
    <scope>NUCLEOTIDE SEQUENCE</scope>
    <source>
        <strain evidence="1">SCP</strain>
        <tissue evidence="1">Leaves</tissue>
    </source>
</reference>
<evidence type="ECO:0000313" key="1">
    <source>
        <dbReference type="EMBL" id="KAK1261515.1"/>
    </source>
</evidence>
<keyword evidence="2" id="KW-1185">Reference proteome</keyword>
<gene>
    <name evidence="1" type="ORF">QJS04_geneDACA018940</name>
</gene>
<accession>A0AAV9ABK2</accession>